<organism evidence="14 15">
    <name type="scientific">Aldrovandia affinis</name>
    <dbReference type="NCBI Taxonomy" id="143900"/>
    <lineage>
        <taxon>Eukaryota</taxon>
        <taxon>Metazoa</taxon>
        <taxon>Chordata</taxon>
        <taxon>Craniata</taxon>
        <taxon>Vertebrata</taxon>
        <taxon>Euteleostomi</taxon>
        <taxon>Actinopterygii</taxon>
        <taxon>Neopterygii</taxon>
        <taxon>Teleostei</taxon>
        <taxon>Notacanthiformes</taxon>
        <taxon>Halosauridae</taxon>
        <taxon>Aldrovandia</taxon>
    </lineage>
</organism>
<dbReference type="InterPro" id="IPR041742">
    <property type="entry name" value="Sec24-like_trunk_dom"/>
</dbReference>
<feature type="compositionally biased region" description="Low complexity" evidence="8">
    <location>
        <begin position="52"/>
        <end position="63"/>
    </location>
</feature>
<dbReference type="SUPFAM" id="SSF81811">
    <property type="entry name" value="Helical domain of Sec23/24"/>
    <property type="match status" value="1"/>
</dbReference>
<dbReference type="InterPro" id="IPR050550">
    <property type="entry name" value="SEC23_SEC24_subfamily"/>
</dbReference>
<dbReference type="InterPro" id="IPR029006">
    <property type="entry name" value="ADF-H/Gelsolin-like_dom_sf"/>
</dbReference>
<dbReference type="PANTHER" id="PTHR13803">
    <property type="entry name" value="SEC24-RELATED PROTEIN"/>
    <property type="match status" value="1"/>
</dbReference>
<evidence type="ECO:0000259" key="9">
    <source>
        <dbReference type="Pfam" id="PF00626"/>
    </source>
</evidence>
<evidence type="ECO:0000259" key="10">
    <source>
        <dbReference type="Pfam" id="PF04810"/>
    </source>
</evidence>
<dbReference type="InterPro" id="IPR006900">
    <property type="entry name" value="Sec23/24_helical_dom"/>
</dbReference>
<feature type="region of interest" description="Disordered" evidence="8">
    <location>
        <begin position="1"/>
        <end position="261"/>
    </location>
</feature>
<dbReference type="SUPFAM" id="SSF82919">
    <property type="entry name" value="Zn-finger domain of Sec23/24"/>
    <property type="match status" value="1"/>
</dbReference>
<evidence type="ECO:0000256" key="2">
    <source>
        <dbReference type="ARBA" id="ARBA00004397"/>
    </source>
</evidence>
<dbReference type="FunFam" id="2.30.30.380:FF:000003">
    <property type="entry name" value="SEC24 homolog D, COPII coat complex component"/>
    <property type="match status" value="1"/>
</dbReference>
<dbReference type="GO" id="GO:0008270">
    <property type="term" value="F:zinc ion binding"/>
    <property type="evidence" value="ECO:0007669"/>
    <property type="project" value="InterPro"/>
</dbReference>
<evidence type="ECO:0000256" key="4">
    <source>
        <dbReference type="ARBA" id="ARBA00008334"/>
    </source>
</evidence>
<dbReference type="Pfam" id="PF08033">
    <property type="entry name" value="Sec23_BS"/>
    <property type="match status" value="1"/>
</dbReference>
<comment type="similarity">
    <text evidence="4">Belongs to the SEC23/SEC24 family. SEC24 subfamily.</text>
</comment>
<keyword evidence="7" id="KW-0968">Cytoplasmic vesicle</keyword>
<dbReference type="Pfam" id="PF04811">
    <property type="entry name" value="Sec23_trunk"/>
    <property type="match status" value="1"/>
</dbReference>
<accession>A0AAD7SZB6</accession>
<evidence type="ECO:0000259" key="13">
    <source>
        <dbReference type="Pfam" id="PF08033"/>
    </source>
</evidence>
<dbReference type="Pfam" id="PF04815">
    <property type="entry name" value="Sec23_helical"/>
    <property type="match status" value="1"/>
</dbReference>
<dbReference type="GO" id="GO:0000149">
    <property type="term" value="F:SNARE binding"/>
    <property type="evidence" value="ECO:0007669"/>
    <property type="project" value="TreeGrafter"/>
</dbReference>
<feature type="compositionally biased region" description="Polar residues" evidence="8">
    <location>
        <begin position="1"/>
        <end position="16"/>
    </location>
</feature>
<dbReference type="Gene3D" id="3.40.50.410">
    <property type="entry name" value="von Willebrand factor, type A domain"/>
    <property type="match status" value="1"/>
</dbReference>
<dbReference type="InterPro" id="IPR036174">
    <property type="entry name" value="Znf_Sec23_Sec24_sf"/>
</dbReference>
<reference evidence="14" key="1">
    <citation type="journal article" date="2023" name="Science">
        <title>Genome structures resolve the early diversification of teleost fishes.</title>
        <authorList>
            <person name="Parey E."/>
            <person name="Louis A."/>
            <person name="Montfort J."/>
            <person name="Bouchez O."/>
            <person name="Roques C."/>
            <person name="Iampietro C."/>
            <person name="Lluch J."/>
            <person name="Castinel A."/>
            <person name="Donnadieu C."/>
            <person name="Desvignes T."/>
            <person name="Floi Bucao C."/>
            <person name="Jouanno E."/>
            <person name="Wen M."/>
            <person name="Mejri S."/>
            <person name="Dirks R."/>
            <person name="Jansen H."/>
            <person name="Henkel C."/>
            <person name="Chen W.J."/>
            <person name="Zahm M."/>
            <person name="Cabau C."/>
            <person name="Klopp C."/>
            <person name="Thompson A.W."/>
            <person name="Robinson-Rechavi M."/>
            <person name="Braasch I."/>
            <person name="Lecointre G."/>
            <person name="Bobe J."/>
            <person name="Postlethwait J.H."/>
            <person name="Berthelot C."/>
            <person name="Roest Crollius H."/>
            <person name="Guiguen Y."/>
        </authorList>
    </citation>
    <scope>NUCLEOTIDE SEQUENCE</scope>
    <source>
        <strain evidence="14">NC1722</strain>
    </source>
</reference>
<dbReference type="Gene3D" id="2.30.30.380">
    <property type="entry name" value="Zn-finger domain of Sec23/24"/>
    <property type="match status" value="1"/>
</dbReference>
<evidence type="ECO:0000259" key="11">
    <source>
        <dbReference type="Pfam" id="PF04811"/>
    </source>
</evidence>
<dbReference type="InterPro" id="IPR036180">
    <property type="entry name" value="Gelsolin-like_dom_sf"/>
</dbReference>
<dbReference type="CDD" id="cd01479">
    <property type="entry name" value="Sec24-like"/>
    <property type="match status" value="1"/>
</dbReference>
<feature type="domain" description="Sec23/Sec24 beta-sandwich" evidence="13">
    <location>
        <begin position="683"/>
        <end position="766"/>
    </location>
</feature>
<dbReference type="Proteomes" id="UP001221898">
    <property type="component" value="Unassembled WGS sequence"/>
</dbReference>
<feature type="domain" description="Gelsolin-like" evidence="9">
    <location>
        <begin position="899"/>
        <end position="970"/>
    </location>
</feature>
<dbReference type="InterPro" id="IPR007123">
    <property type="entry name" value="Gelsolin-like_dom"/>
</dbReference>
<dbReference type="Gene3D" id="2.60.40.1670">
    <property type="entry name" value="beta-sandwich domain of Sec23/24"/>
    <property type="match status" value="1"/>
</dbReference>
<feature type="compositionally biased region" description="Low complexity" evidence="8">
    <location>
        <begin position="232"/>
        <end position="244"/>
    </location>
</feature>
<dbReference type="SUPFAM" id="SSF53300">
    <property type="entry name" value="vWA-like"/>
    <property type="match status" value="1"/>
</dbReference>
<evidence type="ECO:0000256" key="5">
    <source>
        <dbReference type="ARBA" id="ARBA00022448"/>
    </source>
</evidence>
<feature type="domain" description="Sec23/Sec24 trunk" evidence="11">
    <location>
        <begin position="434"/>
        <end position="675"/>
    </location>
</feature>
<dbReference type="InterPro" id="IPR006896">
    <property type="entry name" value="Sec23/24_trunk_dom"/>
</dbReference>
<dbReference type="InterPro" id="IPR012990">
    <property type="entry name" value="Beta-sandwich_Sec23_24"/>
</dbReference>
<dbReference type="GO" id="GO:0090110">
    <property type="term" value="P:COPII-coated vesicle cargo loading"/>
    <property type="evidence" value="ECO:0007669"/>
    <property type="project" value="TreeGrafter"/>
</dbReference>
<evidence type="ECO:0000313" key="15">
    <source>
        <dbReference type="Proteomes" id="UP001221898"/>
    </source>
</evidence>
<evidence type="ECO:0008006" key="16">
    <source>
        <dbReference type="Google" id="ProtNLM"/>
    </source>
</evidence>
<keyword evidence="5" id="KW-0813">Transport</keyword>
<proteinExistence type="inferred from homology"/>
<dbReference type="Gene3D" id="1.20.120.730">
    <property type="entry name" value="Sec23/Sec24 helical domain"/>
    <property type="match status" value="1"/>
</dbReference>
<dbReference type="GO" id="GO:0006886">
    <property type="term" value="P:intracellular protein transport"/>
    <property type="evidence" value="ECO:0007669"/>
    <property type="project" value="InterPro"/>
</dbReference>
<feature type="domain" description="Sec23/Sec24 helical" evidence="12">
    <location>
        <begin position="779"/>
        <end position="878"/>
    </location>
</feature>
<keyword evidence="6" id="KW-0653">Protein transport</keyword>
<dbReference type="GO" id="GO:0005829">
    <property type="term" value="C:cytosol"/>
    <property type="evidence" value="ECO:0007669"/>
    <property type="project" value="UniProtKB-SubCell"/>
</dbReference>
<dbReference type="SUPFAM" id="SSF81995">
    <property type="entry name" value="beta-sandwich domain of Sec23/24"/>
    <property type="match status" value="2"/>
</dbReference>
<feature type="compositionally biased region" description="Low complexity" evidence="8">
    <location>
        <begin position="140"/>
        <end position="152"/>
    </location>
</feature>
<comment type="caution">
    <text evidence="14">The sequence shown here is derived from an EMBL/GenBank/DDBJ whole genome shotgun (WGS) entry which is preliminary data.</text>
</comment>
<evidence type="ECO:0000313" key="14">
    <source>
        <dbReference type="EMBL" id="KAJ8411123.1"/>
    </source>
</evidence>
<comment type="subcellular location">
    <subcellularLocation>
        <location evidence="3">Cytoplasm</location>
        <location evidence="3">Cytosol</location>
    </subcellularLocation>
    <subcellularLocation>
        <location evidence="1">Cytoplasmic vesicle</location>
        <location evidence="1">COPII-coated vesicle membrane</location>
        <topology evidence="1">Peripheral membrane protein</topology>
        <orientation evidence="1">Cytoplasmic side</orientation>
    </subcellularLocation>
    <subcellularLocation>
        <location evidence="2">Endoplasmic reticulum membrane</location>
        <topology evidence="2">Peripheral membrane protein</topology>
        <orientation evidence="2">Cytoplasmic side</orientation>
    </subcellularLocation>
</comment>
<gene>
    <name evidence="14" type="ORF">AAFF_G00181580</name>
</gene>
<dbReference type="Gene3D" id="3.40.20.10">
    <property type="entry name" value="Severin"/>
    <property type="match status" value="1"/>
</dbReference>
<evidence type="ECO:0000256" key="1">
    <source>
        <dbReference type="ARBA" id="ARBA00004299"/>
    </source>
</evidence>
<dbReference type="AlphaFoldDB" id="A0AAD7SZB6"/>
<evidence type="ECO:0000256" key="7">
    <source>
        <dbReference type="ARBA" id="ARBA00023329"/>
    </source>
</evidence>
<dbReference type="GO" id="GO:0070971">
    <property type="term" value="C:endoplasmic reticulum exit site"/>
    <property type="evidence" value="ECO:0007669"/>
    <property type="project" value="TreeGrafter"/>
</dbReference>
<name>A0AAD7SZB6_9TELE</name>
<evidence type="ECO:0000256" key="8">
    <source>
        <dbReference type="SAM" id="MobiDB-lite"/>
    </source>
</evidence>
<feature type="compositionally biased region" description="Pro residues" evidence="8">
    <location>
        <begin position="153"/>
        <end position="162"/>
    </location>
</feature>
<dbReference type="PANTHER" id="PTHR13803:SF6">
    <property type="entry name" value="PROTEIN TRANSPORT PROTEIN SEC24D"/>
    <property type="match status" value="1"/>
</dbReference>
<dbReference type="GO" id="GO:0005789">
    <property type="term" value="C:endoplasmic reticulum membrane"/>
    <property type="evidence" value="ECO:0007669"/>
    <property type="project" value="UniProtKB-SubCell"/>
</dbReference>
<dbReference type="Pfam" id="PF04810">
    <property type="entry name" value="zf-Sec23_Sec24"/>
    <property type="match status" value="1"/>
</dbReference>
<dbReference type="InterPro" id="IPR036175">
    <property type="entry name" value="Sec23/24_helical_dom_sf"/>
</dbReference>
<keyword evidence="15" id="KW-1185">Reference proteome</keyword>
<feature type="domain" description="Zinc finger Sec23/Sec24-type" evidence="10">
    <location>
        <begin position="357"/>
        <end position="395"/>
    </location>
</feature>
<sequence>MSQQGYVATPPYSQAQAGMGGYPSGFGAPPSQPLYGHYGPPPQSYPSGQLGALKSPASSASALPPSPSPAQFSPNGLQNGAHSQRFPPPISTPSVSQYGQPPPAMFPTSASPAQAPHPTQQLTNQLSGMQISGYGHTPLQGPQSPSSSAVPPAFHPPPPAMGHPPLMSPGASSPMGAGPNMGAMTTAPPMGAPGPFPGQPHLGGGGFPQPPGPAGPQGFPTQQGAYGGQMAGPQPGFPGTFPGGASQMAGPPQKKLDPDSIPSTTQVIEDDQTKRGGQVYTTNLRGQVPPLVTTDFVVQDQGNASPRYMRCTTYSFPCTADQAKQCQVPLATIIKPFATIPKNETPLYLVNHGETGPIRCNRCKAYMCPFMQFIEGGRRYQCGFCSCVNEVPAFYFQHLDHIGRRVDFYERPELSLGSYEFTATVEYCKNKKPPNPPAFIFMIDVSYTNIKSGLVKLVCEELKTLLNQLPREEGAESSSVKVGFVTYNKILHFYNVKSALAQPQMMVVSDVVEMFVPLLDGLLVNFQESQSVINNLLDQIPDMFADTNESETVLAPVIQAGVEALKAAECSGKLFIFHSSMPTVEAPGKLKNRDDKKLLNTDKEKTLFQPQKGVYEQLVQDCVSSGCCVDLFLFPSQYVDVATMGSVSLHTGGSVYKYSNFQVPVDGDNFLRDLRGDVEKPIGFDSIMRVRTSTGFRATDFFGAIHMNNTTDVEMAAVDSDKAVTVEFKHDDVLAEDTGALIQCALLYTTVGGQRRLRIHNLGVNCSSQLADLYKSCETDALINFLAKSAYRAMVNQPLKTVRDILVKQTAHMLACYRKNCANPSAVSQLILPDAMKVFPVYMNSLLKSPALVGSVELSTDDRALHRLMVTTMGVEDTQVLFYPRLIPLHNIEAVGEGLPVAVRCSEERLSEGGLFLLENGRLLLLWLGEACPPELIQSLFNVPSFAHIGSEVSSLPELDSPQSKKLQSIIKRVREQRSHSMKLLIVKQKDRLETLFRQHLVEDKGLHGGASYMDFLCNVHREIRQLLT</sequence>
<dbReference type="InterPro" id="IPR036465">
    <property type="entry name" value="vWFA_dom_sf"/>
</dbReference>
<dbReference type="Pfam" id="PF00626">
    <property type="entry name" value="Gelsolin"/>
    <property type="match status" value="1"/>
</dbReference>
<dbReference type="GO" id="GO:0030127">
    <property type="term" value="C:COPII vesicle coat"/>
    <property type="evidence" value="ECO:0007669"/>
    <property type="project" value="InterPro"/>
</dbReference>
<protein>
    <recommendedName>
        <fullName evidence="16">Protein transport protein Sec24D</fullName>
    </recommendedName>
</protein>
<dbReference type="EMBL" id="JAINUG010000024">
    <property type="protein sequence ID" value="KAJ8411123.1"/>
    <property type="molecule type" value="Genomic_DNA"/>
</dbReference>
<evidence type="ECO:0000259" key="12">
    <source>
        <dbReference type="Pfam" id="PF04815"/>
    </source>
</evidence>
<dbReference type="SUPFAM" id="SSF82754">
    <property type="entry name" value="C-terminal, gelsolin-like domain of Sec23/24"/>
    <property type="match status" value="1"/>
</dbReference>
<dbReference type="FunFam" id="3.40.50.410:FF:000020">
    <property type="entry name" value="protein transport protein Sec24D isoform X1"/>
    <property type="match status" value="1"/>
</dbReference>
<dbReference type="InterPro" id="IPR006895">
    <property type="entry name" value="Znf_Sec23_Sec24"/>
</dbReference>
<feature type="compositionally biased region" description="Polar residues" evidence="8">
    <location>
        <begin position="108"/>
        <end position="130"/>
    </location>
</feature>
<evidence type="ECO:0000256" key="6">
    <source>
        <dbReference type="ARBA" id="ARBA00022927"/>
    </source>
</evidence>
<feature type="compositionally biased region" description="Polar residues" evidence="8">
    <location>
        <begin position="71"/>
        <end position="82"/>
    </location>
</feature>
<evidence type="ECO:0000256" key="3">
    <source>
        <dbReference type="ARBA" id="ARBA00004514"/>
    </source>
</evidence>